<dbReference type="SUPFAM" id="SSF48726">
    <property type="entry name" value="Immunoglobulin"/>
    <property type="match status" value="1"/>
</dbReference>
<dbReference type="GO" id="GO:0009897">
    <property type="term" value="C:external side of plasma membrane"/>
    <property type="evidence" value="ECO:0007669"/>
    <property type="project" value="TreeGrafter"/>
</dbReference>
<dbReference type="GO" id="GO:0006955">
    <property type="term" value="P:immune response"/>
    <property type="evidence" value="ECO:0007669"/>
    <property type="project" value="TreeGrafter"/>
</dbReference>
<keyword evidence="1" id="KW-0325">Glycoprotein</keyword>
<dbReference type="InterPro" id="IPR050208">
    <property type="entry name" value="MHC_class-I_related"/>
</dbReference>
<dbReference type="InterPro" id="IPR011161">
    <property type="entry name" value="MHC_I-like_Ag-recog"/>
</dbReference>
<feature type="domain" description="Ig-like" evidence="6">
    <location>
        <begin position="198"/>
        <end position="272"/>
    </location>
</feature>
<dbReference type="InterPro" id="IPR003597">
    <property type="entry name" value="Ig_C1-set"/>
</dbReference>
<keyword evidence="8" id="KW-0002">3D-structure</keyword>
<dbReference type="FunFam" id="3.30.500.10:FF:000001">
    <property type="entry name" value="H-2 class I histocompatibility antigen, alpha chain"/>
    <property type="match status" value="1"/>
</dbReference>
<evidence type="ECO:0000256" key="3">
    <source>
        <dbReference type="SAM" id="MobiDB-lite"/>
    </source>
</evidence>
<feature type="transmembrane region" description="Helical" evidence="4">
    <location>
        <begin position="290"/>
        <end position="315"/>
    </location>
</feature>
<dbReference type="EMBL" id="AF220063">
    <property type="protein sequence ID" value="AAF66110.1"/>
    <property type="molecule type" value="mRNA"/>
</dbReference>
<dbReference type="InterPro" id="IPR036179">
    <property type="entry name" value="Ig-like_dom_sf"/>
</dbReference>
<dbReference type="SMR" id="Q9MX69"/>
<dbReference type="PROSITE" id="PS50835">
    <property type="entry name" value="IG_LIKE"/>
    <property type="match status" value="1"/>
</dbReference>
<dbReference type="InterPro" id="IPR007110">
    <property type="entry name" value="Ig-like_dom"/>
</dbReference>
<keyword evidence="4" id="KW-0472">Membrane</keyword>
<reference evidence="8" key="2">
    <citation type="journal article" date="2021" name="J. Immunol.">
        <title>The Structure of a Peptide-Loaded Shark MHC Class I Molecule Reveals Features of the Binding between beta&lt;sub&gt;2&lt;/sub&gt;-Microglobulin and H Chain Conserved in Evolution.</title>
        <authorList>
            <person name="Wu Y."/>
            <person name="Zhang N."/>
            <person name="Wei X."/>
            <person name="Lu S."/>
            <person name="Li S."/>
            <person name="Hashimoto K."/>
            <person name="Dijkstra J.M."/>
            <person name="Xia C."/>
        </authorList>
    </citation>
    <scope>X-RAY CRYSTALLOGRAPHY (2.30 ANGSTROMS) OF 17-283</scope>
    <scope>DISULFIDE BONDS</scope>
</reference>
<dbReference type="SMART" id="SM00407">
    <property type="entry name" value="IGc1"/>
    <property type="match status" value="1"/>
</dbReference>
<evidence type="ECO:0000256" key="4">
    <source>
        <dbReference type="SAM" id="Phobius"/>
    </source>
</evidence>
<dbReference type="InterPro" id="IPR001039">
    <property type="entry name" value="MHC_I_a_a1/a2"/>
</dbReference>
<dbReference type="SUPFAM" id="SSF54452">
    <property type="entry name" value="MHC antigen-recognition domain"/>
    <property type="match status" value="1"/>
</dbReference>
<dbReference type="Pfam" id="PF07654">
    <property type="entry name" value="C1-set"/>
    <property type="match status" value="1"/>
</dbReference>
<feature type="disulfide bond" evidence="8">
    <location>
        <begin position="213"/>
        <end position="268"/>
    </location>
</feature>
<dbReference type="Gene3D" id="2.60.40.10">
    <property type="entry name" value="Immunoglobulins"/>
    <property type="match status" value="1"/>
</dbReference>
<organism evidence="7">
    <name type="scientific">Ginglymostoma cirratum</name>
    <name type="common">Nurse shark</name>
    <name type="synonym">Squalus cirratus</name>
    <dbReference type="NCBI Taxonomy" id="7801"/>
    <lineage>
        <taxon>Eukaryota</taxon>
        <taxon>Metazoa</taxon>
        <taxon>Chordata</taxon>
        <taxon>Craniata</taxon>
        <taxon>Vertebrata</taxon>
        <taxon>Chondrichthyes</taxon>
        <taxon>Elasmobranchii</taxon>
        <taxon>Galeomorphii</taxon>
        <taxon>Galeoidea</taxon>
        <taxon>Orectolobiformes</taxon>
        <taxon>Ginglymostomatidae</taxon>
        <taxon>Ginglymostoma</taxon>
    </lineage>
</organism>
<feature type="chain" id="PRO_5004330114" evidence="5">
    <location>
        <begin position="17"/>
        <end position="344"/>
    </location>
</feature>
<evidence type="ECO:0007829" key="8">
    <source>
        <dbReference type="PDB" id="6LUP"/>
    </source>
</evidence>
<evidence type="ECO:0000259" key="6">
    <source>
        <dbReference type="PROSITE" id="PS50835"/>
    </source>
</evidence>
<evidence type="ECO:0000256" key="2">
    <source>
        <dbReference type="RuleBase" id="RU004439"/>
    </source>
</evidence>
<feature type="signal peptide" evidence="5">
    <location>
        <begin position="1"/>
        <end position="16"/>
    </location>
</feature>
<dbReference type="InterPro" id="IPR013783">
    <property type="entry name" value="Ig-like_fold"/>
</dbReference>
<keyword evidence="4" id="KW-1133">Transmembrane helix</keyword>
<evidence type="ECO:0000313" key="7">
    <source>
        <dbReference type="EMBL" id="AAF66110.1"/>
    </source>
</evidence>
<comment type="similarity">
    <text evidence="2">Belongs to the MHC class I family.</text>
</comment>
<dbReference type="PANTHER" id="PTHR16675:SF193">
    <property type="entry name" value="LOC571647 PROTEIN-RELATED"/>
    <property type="match status" value="1"/>
</dbReference>
<accession>Q9MX69</accession>
<dbReference type="Gene3D" id="3.30.500.10">
    <property type="entry name" value="MHC class I-like antigen recognition-like"/>
    <property type="match status" value="1"/>
</dbReference>
<feature type="disulfide bond" evidence="8">
    <location>
        <begin position="114"/>
        <end position="178"/>
    </location>
</feature>
<proteinExistence type="evidence at protein level"/>
<evidence type="ECO:0000256" key="5">
    <source>
        <dbReference type="SAM" id="SignalP"/>
    </source>
</evidence>
<dbReference type="InterPro" id="IPR003006">
    <property type="entry name" value="Ig/MHC_CS"/>
</dbReference>
<name>Q9MX69_GINCI</name>
<dbReference type="InterPro" id="IPR011162">
    <property type="entry name" value="MHC_I/II-like_Ag-recog"/>
</dbReference>
<keyword evidence="5" id="KW-0732">Signal</keyword>
<evidence type="ECO:0000256" key="1">
    <source>
        <dbReference type="ARBA" id="ARBA00023180"/>
    </source>
</evidence>
<feature type="region of interest" description="Disordered" evidence="3">
    <location>
        <begin position="321"/>
        <end position="344"/>
    </location>
</feature>
<reference evidence="7" key="1">
    <citation type="journal article" date="2000" name="Proc. Natl. Acad. Sci. U.S.A.">
        <title>Primitive synteny of vertebrate major histocompatibility complex class I and class II genes.</title>
        <authorList>
            <person name="Ohta Y."/>
            <person name="Okamura K."/>
            <person name="McKinney E.C."/>
            <person name="Bartl S."/>
            <person name="Hashimoto K."/>
            <person name="Flajnik M.F."/>
        </authorList>
    </citation>
    <scope>NUCLEOTIDE SEQUENCE</scope>
    <source>
        <tissue evidence="7">Spleen</tissue>
    </source>
</reference>
<dbReference type="PANTHER" id="PTHR16675">
    <property type="entry name" value="MHC CLASS I-RELATED"/>
    <property type="match status" value="1"/>
</dbReference>
<dbReference type="PROSITE" id="PS00290">
    <property type="entry name" value="IG_MHC"/>
    <property type="match status" value="1"/>
</dbReference>
<protein>
    <submittedName>
        <fullName evidence="7">MHC class I protein</fullName>
    </submittedName>
</protein>
<dbReference type="AlphaFoldDB" id="Q9MX69"/>
<dbReference type="Pfam" id="PF00129">
    <property type="entry name" value="MHC_I"/>
    <property type="match status" value="1"/>
</dbReference>
<dbReference type="PRINTS" id="PR01638">
    <property type="entry name" value="MHCCLASSI"/>
</dbReference>
<keyword evidence="4" id="KW-0812">Transmembrane</keyword>
<gene>
    <name evidence="7" type="primary">Gici-UAA01</name>
</gene>
<dbReference type="GO" id="GO:0005615">
    <property type="term" value="C:extracellular space"/>
    <property type="evidence" value="ECO:0007669"/>
    <property type="project" value="TreeGrafter"/>
</dbReference>
<dbReference type="InterPro" id="IPR037055">
    <property type="entry name" value="MHC_I-like_Ag-recog_sf"/>
</dbReference>
<dbReference type="PDB" id="6LUP">
    <property type="method" value="X-ray"/>
    <property type="resolution" value="2.30 A"/>
    <property type="chains" value="A/D=17-283"/>
</dbReference>
<sequence>MLSVILLGLLCGGASAGSHSLRYFFTWSTAGSGIPEFVAVGYVDDQQFVQYDSDRKEMIPRQRWVKESEGPEYWERETQTLRGWEPWGKANIDILSKRTNQTGGIHTYQLMCGCELRDDGSSNTGFVQHAWDSTDFISLDKDKMVWVTPVTWGEITKNKWDRDMAFNQGTKGYLEGICIEWLQKYLKNGNVELRPVKPSVTFTSVRGNKQLSCVATGFYPHSIEVNLFRDSAKIDETESTGVRPNHDGSYQIHRSTEFDPNSQAKYSCVVDHDGLGQQLVVFYEPKTSSMLPVIIGVVVVIVLVIIAVIAGVVWYKKKAGQKTGYNPAKTSDKGDSSSSSLATA</sequence>